<gene>
    <name evidence="3" type="ORF">B2A_13649</name>
</gene>
<dbReference type="AlphaFoldDB" id="T0ZU82"/>
<protein>
    <submittedName>
        <fullName evidence="3">Adenylosuccinate lyase</fullName>
    </submittedName>
</protein>
<keyword evidence="1 3" id="KW-0456">Lyase</keyword>
<feature type="non-terminal residue" evidence="3">
    <location>
        <position position="139"/>
    </location>
</feature>
<evidence type="ECO:0000259" key="2">
    <source>
        <dbReference type="Pfam" id="PF00206"/>
    </source>
</evidence>
<dbReference type="GO" id="GO:0044208">
    <property type="term" value="P:'de novo' AMP biosynthetic process"/>
    <property type="evidence" value="ECO:0007669"/>
    <property type="project" value="TreeGrafter"/>
</dbReference>
<dbReference type="Pfam" id="PF00206">
    <property type="entry name" value="Lyase_1"/>
    <property type="match status" value="1"/>
</dbReference>
<dbReference type="InterPro" id="IPR008948">
    <property type="entry name" value="L-Aspartase-like"/>
</dbReference>
<dbReference type="PANTHER" id="PTHR43172:SF1">
    <property type="entry name" value="ADENYLOSUCCINATE LYASE"/>
    <property type="match status" value="1"/>
</dbReference>
<organism evidence="3">
    <name type="scientific">mine drainage metagenome</name>
    <dbReference type="NCBI Taxonomy" id="410659"/>
    <lineage>
        <taxon>unclassified sequences</taxon>
        <taxon>metagenomes</taxon>
        <taxon>ecological metagenomes</taxon>
    </lineage>
</organism>
<comment type="caution">
    <text evidence="3">The sequence shown here is derived from an EMBL/GenBank/DDBJ whole genome shotgun (WGS) entry which is preliminary data.</text>
</comment>
<evidence type="ECO:0000256" key="1">
    <source>
        <dbReference type="ARBA" id="ARBA00023239"/>
    </source>
</evidence>
<dbReference type="Gene3D" id="1.20.200.10">
    <property type="entry name" value="Fumarase/aspartase (Central domain)"/>
    <property type="match status" value="1"/>
</dbReference>
<dbReference type="EMBL" id="AUZZ01009883">
    <property type="protein sequence ID" value="EQD32244.1"/>
    <property type="molecule type" value="Genomic_DNA"/>
</dbReference>
<feature type="domain" description="Fumarate lyase N-terminal" evidence="2">
    <location>
        <begin position="2"/>
        <end position="50"/>
    </location>
</feature>
<proteinExistence type="predicted"/>
<dbReference type="GO" id="GO:0070626">
    <property type="term" value="F:(S)-2-(5-amino-1-(5-phospho-D-ribosyl)imidazole-4-carboxamido) succinate lyase (fumarate-forming) activity"/>
    <property type="evidence" value="ECO:0007669"/>
    <property type="project" value="TreeGrafter"/>
</dbReference>
<dbReference type="PANTHER" id="PTHR43172">
    <property type="entry name" value="ADENYLOSUCCINATE LYASE"/>
    <property type="match status" value="1"/>
</dbReference>
<evidence type="ECO:0000313" key="3">
    <source>
        <dbReference type="EMBL" id="EQD32244.1"/>
    </source>
</evidence>
<sequence length="139" mass="16093">MDKIGTEIRNLQRPEINEVMEYFDVKNQVGSSSMPSKRNPITCENICSLSRIIRAYVTPEMEGAVQWHERDLTNSGLERFTIPYSSILTDYILNKMAEILYTLYVNVDAMEKNLRDSPLCISERLTIDLARKNVDRQES</sequence>
<accession>T0ZU82</accession>
<dbReference type="GO" id="GO:0004018">
    <property type="term" value="F:N6-(1,2-dicarboxyethyl)AMP AMP-lyase (fumarate-forming) activity"/>
    <property type="evidence" value="ECO:0007669"/>
    <property type="project" value="TreeGrafter"/>
</dbReference>
<dbReference type="GO" id="GO:0005829">
    <property type="term" value="C:cytosol"/>
    <property type="evidence" value="ECO:0007669"/>
    <property type="project" value="TreeGrafter"/>
</dbReference>
<reference evidence="3" key="1">
    <citation type="submission" date="2013-08" db="EMBL/GenBank/DDBJ databases">
        <authorList>
            <person name="Mendez C."/>
            <person name="Richter M."/>
            <person name="Ferrer M."/>
            <person name="Sanchez J."/>
        </authorList>
    </citation>
    <scope>NUCLEOTIDE SEQUENCE</scope>
</reference>
<reference evidence="3" key="2">
    <citation type="journal article" date="2014" name="ISME J.">
        <title>Microbial stratification in low pH oxic and suboxic macroscopic growths along an acid mine drainage.</title>
        <authorList>
            <person name="Mendez-Garcia C."/>
            <person name="Mesa V."/>
            <person name="Sprenger R.R."/>
            <person name="Richter M."/>
            <person name="Diez M.S."/>
            <person name="Solano J."/>
            <person name="Bargiela R."/>
            <person name="Golyshina O.V."/>
            <person name="Manteca A."/>
            <person name="Ramos J.L."/>
            <person name="Gallego J.R."/>
            <person name="Llorente I."/>
            <person name="Martins Dos Santos V.A."/>
            <person name="Jensen O.N."/>
            <person name="Pelaez A.I."/>
            <person name="Sanchez J."/>
            <person name="Ferrer M."/>
        </authorList>
    </citation>
    <scope>NUCLEOTIDE SEQUENCE</scope>
</reference>
<dbReference type="SUPFAM" id="SSF48557">
    <property type="entry name" value="L-aspartase-like"/>
    <property type="match status" value="1"/>
</dbReference>
<name>T0ZU82_9ZZZZ</name>
<dbReference type="InterPro" id="IPR022761">
    <property type="entry name" value="Fumarate_lyase_N"/>
</dbReference>